<evidence type="ECO:0000313" key="4">
    <source>
        <dbReference type="Proteomes" id="UP000295680"/>
    </source>
</evidence>
<evidence type="ECO:0000256" key="1">
    <source>
        <dbReference type="SAM" id="MobiDB-lite"/>
    </source>
</evidence>
<dbReference type="InterPro" id="IPR029063">
    <property type="entry name" value="SAM-dependent_MTases_sf"/>
</dbReference>
<organism evidence="3 4">
    <name type="scientific">Actinocrispum wychmicini</name>
    <dbReference type="NCBI Taxonomy" id="1213861"/>
    <lineage>
        <taxon>Bacteria</taxon>
        <taxon>Bacillati</taxon>
        <taxon>Actinomycetota</taxon>
        <taxon>Actinomycetes</taxon>
        <taxon>Pseudonocardiales</taxon>
        <taxon>Pseudonocardiaceae</taxon>
        <taxon>Actinocrispum</taxon>
    </lineage>
</organism>
<name>A0A4R2J8Q4_9PSEU</name>
<proteinExistence type="predicted"/>
<evidence type="ECO:0000259" key="2">
    <source>
        <dbReference type="Pfam" id="PF13649"/>
    </source>
</evidence>
<dbReference type="SUPFAM" id="SSF158997">
    <property type="entry name" value="Trm112p-like"/>
    <property type="match status" value="1"/>
</dbReference>
<evidence type="ECO:0000313" key="3">
    <source>
        <dbReference type="EMBL" id="TCO55683.1"/>
    </source>
</evidence>
<gene>
    <name evidence="3" type="ORF">EV192_107105</name>
</gene>
<accession>A0A4R2J8Q4</accession>
<dbReference type="InterPro" id="IPR041698">
    <property type="entry name" value="Methyltransf_25"/>
</dbReference>
<feature type="compositionally biased region" description="Polar residues" evidence="1">
    <location>
        <begin position="463"/>
        <end position="472"/>
    </location>
</feature>
<reference evidence="3 4" key="1">
    <citation type="submission" date="2019-03" db="EMBL/GenBank/DDBJ databases">
        <title>Genomic Encyclopedia of Type Strains, Phase IV (KMG-IV): sequencing the most valuable type-strain genomes for metagenomic binning, comparative biology and taxonomic classification.</title>
        <authorList>
            <person name="Goeker M."/>
        </authorList>
    </citation>
    <scope>NUCLEOTIDE SEQUENCE [LARGE SCALE GENOMIC DNA]</scope>
    <source>
        <strain evidence="3 4">DSM 45934</strain>
    </source>
</reference>
<sequence>MGLLDLLRCPQCTTEFTFEHSPIQPLASGAFGVLRCGTHEYPVIDGIPVIRNGHVSVHDHTTLWTEVPGPTVDKLVDLVRSPDPLAALVELLAFPPALPWGLEHTPIVRLPLTRGPGQRMLIAARRREIRRLLNQPVSQHTAQDWMRLCYLRSRGTNPELYPYFLLRFGQPRMLAALALYSVLDSGPKPILDLACGFGHIMYLLAARPAPLWSIGVDRNFFQLWVARRWIATDCDFVCADAALRLPFADNSFAASVCSDAFHCLPDQQLAYDELRRCADNNTVLLDRVGNADIDPRDSPHERTLDGYLTLTGTTSTRILGEQELLTSYLTGQGPALATQRPLPELRQEKWLTLVSSDDPKLFRDHDKPTYLPHAQGQLAINPIYRPRPHGDHIQLRFMFPSDWYAFENATMRDYHPTQITLTHNEYQDLLAGRHTDHTDELTARFVLTGMPPRYAHPPAPHRNSTSRTPIAD</sequence>
<feature type="region of interest" description="Disordered" evidence="1">
    <location>
        <begin position="450"/>
        <end position="472"/>
    </location>
</feature>
<keyword evidence="4" id="KW-1185">Reference proteome</keyword>
<feature type="domain" description="Methyltransferase" evidence="2">
    <location>
        <begin position="190"/>
        <end position="277"/>
    </location>
</feature>
<dbReference type="GO" id="GO:0008168">
    <property type="term" value="F:methyltransferase activity"/>
    <property type="evidence" value="ECO:0007669"/>
    <property type="project" value="UniProtKB-KW"/>
</dbReference>
<comment type="caution">
    <text evidence="3">The sequence shown here is derived from an EMBL/GenBank/DDBJ whole genome shotgun (WGS) entry which is preliminary data.</text>
</comment>
<dbReference type="Pfam" id="PF13649">
    <property type="entry name" value="Methyltransf_25"/>
    <property type="match status" value="1"/>
</dbReference>
<protein>
    <submittedName>
        <fullName evidence="3">Methyltransferase family protein</fullName>
    </submittedName>
</protein>
<dbReference type="GO" id="GO:0032259">
    <property type="term" value="P:methylation"/>
    <property type="evidence" value="ECO:0007669"/>
    <property type="project" value="UniProtKB-KW"/>
</dbReference>
<dbReference type="SUPFAM" id="SSF53335">
    <property type="entry name" value="S-adenosyl-L-methionine-dependent methyltransferases"/>
    <property type="match status" value="1"/>
</dbReference>
<dbReference type="Gene3D" id="3.40.50.150">
    <property type="entry name" value="Vaccinia Virus protein VP39"/>
    <property type="match status" value="1"/>
</dbReference>
<dbReference type="EMBL" id="SLWS01000007">
    <property type="protein sequence ID" value="TCO55683.1"/>
    <property type="molecule type" value="Genomic_DNA"/>
</dbReference>
<dbReference type="Proteomes" id="UP000295680">
    <property type="component" value="Unassembled WGS sequence"/>
</dbReference>
<keyword evidence="3" id="KW-0489">Methyltransferase</keyword>
<keyword evidence="3" id="KW-0808">Transferase</keyword>
<dbReference type="AlphaFoldDB" id="A0A4R2J8Q4"/>
<dbReference type="CDD" id="cd02440">
    <property type="entry name" value="AdoMet_MTases"/>
    <property type="match status" value="1"/>
</dbReference>